<protein>
    <submittedName>
        <fullName evidence="1">Uncharacterized protein</fullName>
    </submittedName>
</protein>
<organism evidence="1 2">
    <name type="scientific">Trichinella zimbabwensis</name>
    <dbReference type="NCBI Taxonomy" id="268475"/>
    <lineage>
        <taxon>Eukaryota</taxon>
        <taxon>Metazoa</taxon>
        <taxon>Ecdysozoa</taxon>
        <taxon>Nematoda</taxon>
        <taxon>Enoplea</taxon>
        <taxon>Dorylaimia</taxon>
        <taxon>Trichinellida</taxon>
        <taxon>Trichinellidae</taxon>
        <taxon>Trichinella</taxon>
    </lineage>
</organism>
<reference evidence="1 2" key="1">
    <citation type="submission" date="2015-01" db="EMBL/GenBank/DDBJ databases">
        <title>Evolution of Trichinella species and genotypes.</title>
        <authorList>
            <person name="Korhonen P.K."/>
            <person name="Edoardo P."/>
            <person name="Giuseppe L.R."/>
            <person name="Gasser R.B."/>
        </authorList>
    </citation>
    <scope>NUCLEOTIDE SEQUENCE [LARGE SCALE GENOMIC DNA]</scope>
    <source>
        <strain evidence="1">ISS1029</strain>
    </source>
</reference>
<evidence type="ECO:0000313" key="2">
    <source>
        <dbReference type="Proteomes" id="UP000055024"/>
    </source>
</evidence>
<dbReference type="Proteomes" id="UP000055024">
    <property type="component" value="Unassembled WGS sequence"/>
</dbReference>
<dbReference type="OrthoDB" id="10436793at2759"/>
<evidence type="ECO:0000313" key="1">
    <source>
        <dbReference type="EMBL" id="KRZ06894.1"/>
    </source>
</evidence>
<gene>
    <name evidence="1" type="ORF">T11_12192</name>
</gene>
<dbReference type="AlphaFoldDB" id="A0A0V1H7Z2"/>
<comment type="caution">
    <text evidence="1">The sequence shown here is derived from an EMBL/GenBank/DDBJ whole genome shotgun (WGS) entry which is preliminary data.</text>
</comment>
<dbReference type="EMBL" id="JYDP01000111">
    <property type="protein sequence ID" value="KRZ06894.1"/>
    <property type="molecule type" value="Genomic_DNA"/>
</dbReference>
<name>A0A0V1H7Z2_9BILA</name>
<proteinExistence type="predicted"/>
<keyword evidence="2" id="KW-1185">Reference proteome</keyword>
<accession>A0A0V1H7Z2</accession>
<sequence length="70" mass="8467">MQSTEHRRITNQRKTAWSTPMLSITVNEDYHDWESLQQQFCLACKPSCTRQWDTLCLKSFLVARQRYRWG</sequence>